<proteinExistence type="predicted"/>
<evidence type="ECO:0000256" key="3">
    <source>
        <dbReference type="SAM" id="SignalP"/>
    </source>
</evidence>
<dbReference type="AlphaFoldDB" id="A0A9W7CAP5"/>
<evidence type="ECO:0000313" key="5">
    <source>
        <dbReference type="EMBL" id="GMI02308.1"/>
    </source>
</evidence>
<feature type="domain" description="Plastid lipid-associated protein/fibrillin conserved" evidence="4">
    <location>
        <begin position="101"/>
        <end position="250"/>
    </location>
</feature>
<dbReference type="Pfam" id="PF04755">
    <property type="entry name" value="PAP_fibrillin"/>
    <property type="match status" value="1"/>
</dbReference>
<dbReference type="InterPro" id="IPR039633">
    <property type="entry name" value="PAP"/>
</dbReference>
<accession>A0A9W7CAP5</accession>
<organism evidence="5 6">
    <name type="scientific">Triparma laevis f. longispina</name>
    <dbReference type="NCBI Taxonomy" id="1714387"/>
    <lineage>
        <taxon>Eukaryota</taxon>
        <taxon>Sar</taxon>
        <taxon>Stramenopiles</taxon>
        <taxon>Ochrophyta</taxon>
        <taxon>Bolidophyceae</taxon>
        <taxon>Parmales</taxon>
        <taxon>Triparmaceae</taxon>
        <taxon>Triparma</taxon>
    </lineage>
</organism>
<dbReference type="OrthoDB" id="189024at2759"/>
<dbReference type="PANTHER" id="PTHR31906">
    <property type="entry name" value="PLASTID-LIPID-ASSOCIATED PROTEIN 4, CHLOROPLASTIC-RELATED"/>
    <property type="match status" value="1"/>
</dbReference>
<evidence type="ECO:0000313" key="6">
    <source>
        <dbReference type="Proteomes" id="UP001165122"/>
    </source>
</evidence>
<keyword evidence="2" id="KW-0934">Plastid</keyword>
<comment type="subcellular location">
    <subcellularLocation>
        <location evidence="1">Plastid</location>
    </subcellularLocation>
</comment>
<dbReference type="EMBL" id="BRXW01000042">
    <property type="protein sequence ID" value="GMI02308.1"/>
    <property type="molecule type" value="Genomic_DNA"/>
</dbReference>
<sequence>MKYALLVTLCLRGLLNAAGFSSSSIAFPQRTSLNSMNGGSYRKLVATGLLDVDPVQSGGFYKLESLASGDVKASLLDRIKSLYSDSEKIAGGKDDAVLGEIETLVSFLGSQGKGYDGDLVDGDWSLLYSRNGKKSPAIQKIIGKSEKVKKTFSNFNVKAFEFENVGYTRRSNGVLKATVEFKPVGAGFDKAASGDIVIRRISCDIVGASFKYRSLPTLPLPIRAKGGYLDFVYLDDDMRITRGNRGGLFIHVKPEFLEEMGV</sequence>
<gene>
    <name evidence="5" type="ORF">TrLO_g7407</name>
</gene>
<evidence type="ECO:0000256" key="1">
    <source>
        <dbReference type="ARBA" id="ARBA00004474"/>
    </source>
</evidence>
<feature type="chain" id="PRO_5040857792" description="Plastid lipid-associated protein/fibrillin conserved domain-containing protein" evidence="3">
    <location>
        <begin position="18"/>
        <end position="262"/>
    </location>
</feature>
<name>A0A9W7CAP5_9STRA</name>
<feature type="signal peptide" evidence="3">
    <location>
        <begin position="1"/>
        <end position="17"/>
    </location>
</feature>
<evidence type="ECO:0000256" key="2">
    <source>
        <dbReference type="ARBA" id="ARBA00022640"/>
    </source>
</evidence>
<evidence type="ECO:0000259" key="4">
    <source>
        <dbReference type="Pfam" id="PF04755"/>
    </source>
</evidence>
<dbReference type="GO" id="GO:0009536">
    <property type="term" value="C:plastid"/>
    <property type="evidence" value="ECO:0007669"/>
    <property type="project" value="UniProtKB-SubCell"/>
</dbReference>
<comment type="caution">
    <text evidence="5">The sequence shown here is derived from an EMBL/GenBank/DDBJ whole genome shotgun (WGS) entry which is preliminary data.</text>
</comment>
<reference evidence="6" key="1">
    <citation type="journal article" date="2023" name="Commun. Biol.">
        <title>Genome analysis of Parmales, the sister group of diatoms, reveals the evolutionary specialization of diatoms from phago-mixotrophs to photoautotrophs.</title>
        <authorList>
            <person name="Ban H."/>
            <person name="Sato S."/>
            <person name="Yoshikawa S."/>
            <person name="Yamada K."/>
            <person name="Nakamura Y."/>
            <person name="Ichinomiya M."/>
            <person name="Sato N."/>
            <person name="Blanc-Mathieu R."/>
            <person name="Endo H."/>
            <person name="Kuwata A."/>
            <person name="Ogata H."/>
        </authorList>
    </citation>
    <scope>NUCLEOTIDE SEQUENCE [LARGE SCALE GENOMIC DNA]</scope>
    <source>
        <strain evidence="6">NIES 3700</strain>
    </source>
</reference>
<dbReference type="Proteomes" id="UP001165122">
    <property type="component" value="Unassembled WGS sequence"/>
</dbReference>
<dbReference type="InterPro" id="IPR006843">
    <property type="entry name" value="PAP/fibrillin_dom"/>
</dbReference>
<keyword evidence="6" id="KW-1185">Reference proteome</keyword>
<protein>
    <recommendedName>
        <fullName evidence="4">Plastid lipid-associated protein/fibrillin conserved domain-containing protein</fullName>
    </recommendedName>
</protein>
<keyword evidence="3" id="KW-0732">Signal</keyword>